<gene>
    <name evidence="1" type="ORF">CCMP2556_LOCUS20200</name>
</gene>
<accession>A0ABP0LD78</accession>
<organism evidence="1 2">
    <name type="scientific">Durusdinium trenchii</name>
    <dbReference type="NCBI Taxonomy" id="1381693"/>
    <lineage>
        <taxon>Eukaryota</taxon>
        <taxon>Sar</taxon>
        <taxon>Alveolata</taxon>
        <taxon>Dinophyceae</taxon>
        <taxon>Suessiales</taxon>
        <taxon>Symbiodiniaceae</taxon>
        <taxon>Durusdinium</taxon>
    </lineage>
</organism>
<reference evidence="1 2" key="1">
    <citation type="submission" date="2024-02" db="EMBL/GenBank/DDBJ databases">
        <authorList>
            <person name="Chen Y."/>
            <person name="Shah S."/>
            <person name="Dougan E. K."/>
            <person name="Thang M."/>
            <person name="Chan C."/>
        </authorList>
    </citation>
    <scope>NUCLEOTIDE SEQUENCE [LARGE SCALE GENOMIC DNA]</scope>
</reference>
<evidence type="ECO:0000313" key="2">
    <source>
        <dbReference type="Proteomes" id="UP001642484"/>
    </source>
</evidence>
<name>A0ABP0LD78_9DINO</name>
<sequence>MASLTCRLTEALERGDDHEAARAVVVGCLKTCPEEAIYKVRASSRRTIFVRLREQKYLTATLADLGAVGECTGLFEQDHAAKVQADEALKATRAKQWDAATASAPTLLQSTADAMAMFAAVGGGSAKLKRKISAAAILTVDRASKVATSGLRAKGMRELDAEE</sequence>
<keyword evidence="2" id="KW-1185">Reference proteome</keyword>
<comment type="caution">
    <text evidence="1">The sequence shown here is derived from an EMBL/GenBank/DDBJ whole genome shotgun (WGS) entry which is preliminary data.</text>
</comment>
<evidence type="ECO:0000313" key="1">
    <source>
        <dbReference type="EMBL" id="CAK9036232.1"/>
    </source>
</evidence>
<protein>
    <submittedName>
        <fullName evidence="1">Uncharacterized protein</fullName>
    </submittedName>
</protein>
<dbReference type="EMBL" id="CAXAMN010011780">
    <property type="protein sequence ID" value="CAK9036232.1"/>
    <property type="molecule type" value="Genomic_DNA"/>
</dbReference>
<proteinExistence type="predicted"/>
<dbReference type="Proteomes" id="UP001642484">
    <property type="component" value="Unassembled WGS sequence"/>
</dbReference>